<name>A0A9W7BJ52_9STRA</name>
<keyword evidence="3 7" id="KW-0812">Transmembrane</keyword>
<evidence type="ECO:0000313" key="8">
    <source>
        <dbReference type="EMBL" id="GMH87969.1"/>
    </source>
</evidence>
<dbReference type="EMBL" id="BRXX01000077">
    <property type="protein sequence ID" value="GMH87969.1"/>
    <property type="molecule type" value="Genomic_DNA"/>
</dbReference>
<dbReference type="Proteomes" id="UP001165160">
    <property type="component" value="Unassembled WGS sequence"/>
</dbReference>
<comment type="similarity">
    <text evidence="2">Belongs to the XK family.</text>
</comment>
<dbReference type="Pfam" id="PF09815">
    <property type="entry name" value="XK-related"/>
    <property type="match status" value="1"/>
</dbReference>
<feature type="transmembrane region" description="Helical" evidence="7">
    <location>
        <begin position="377"/>
        <end position="394"/>
    </location>
</feature>
<feature type="transmembrane region" description="Helical" evidence="7">
    <location>
        <begin position="400"/>
        <end position="421"/>
    </location>
</feature>
<reference evidence="9" key="1">
    <citation type="journal article" date="2023" name="Commun. Biol.">
        <title>Genome analysis of Parmales, the sister group of diatoms, reveals the evolutionary specialization of diatoms from phago-mixotrophs to photoautotrophs.</title>
        <authorList>
            <person name="Ban H."/>
            <person name="Sato S."/>
            <person name="Yoshikawa S."/>
            <person name="Yamada K."/>
            <person name="Nakamura Y."/>
            <person name="Ichinomiya M."/>
            <person name="Sato N."/>
            <person name="Blanc-Mathieu R."/>
            <person name="Endo H."/>
            <person name="Kuwata A."/>
            <person name="Ogata H."/>
        </authorList>
    </citation>
    <scope>NUCLEOTIDE SEQUENCE [LARGE SCALE GENOMIC DNA]</scope>
    <source>
        <strain evidence="9">NIES 3699</strain>
    </source>
</reference>
<feature type="transmembrane region" description="Helical" evidence="7">
    <location>
        <begin position="480"/>
        <end position="501"/>
    </location>
</feature>
<gene>
    <name evidence="8" type="ORF">TrVE_jg2368</name>
</gene>
<comment type="subcellular location">
    <subcellularLocation>
        <location evidence="1">Membrane</location>
        <topology evidence="1">Multi-pass membrane protein</topology>
    </subcellularLocation>
</comment>
<organism evidence="8 9">
    <name type="scientific">Triparma verrucosa</name>
    <dbReference type="NCBI Taxonomy" id="1606542"/>
    <lineage>
        <taxon>Eukaryota</taxon>
        <taxon>Sar</taxon>
        <taxon>Stramenopiles</taxon>
        <taxon>Ochrophyta</taxon>
        <taxon>Bolidophyceae</taxon>
        <taxon>Parmales</taxon>
        <taxon>Triparmaceae</taxon>
        <taxon>Triparma</taxon>
    </lineage>
</organism>
<feature type="compositionally biased region" description="Basic and acidic residues" evidence="6">
    <location>
        <begin position="12"/>
        <end position="23"/>
    </location>
</feature>
<evidence type="ECO:0000256" key="7">
    <source>
        <dbReference type="SAM" id="Phobius"/>
    </source>
</evidence>
<keyword evidence="9" id="KW-1185">Reference proteome</keyword>
<evidence type="ECO:0000256" key="2">
    <source>
        <dbReference type="ARBA" id="ARBA00008789"/>
    </source>
</evidence>
<evidence type="ECO:0000256" key="6">
    <source>
        <dbReference type="SAM" id="MobiDB-lite"/>
    </source>
</evidence>
<feature type="region of interest" description="Disordered" evidence="6">
    <location>
        <begin position="1"/>
        <end position="23"/>
    </location>
</feature>
<dbReference type="InterPro" id="IPR018629">
    <property type="entry name" value="XK-rel"/>
</dbReference>
<dbReference type="AlphaFoldDB" id="A0A9W7BJ52"/>
<sequence length="669" mass="75449">MPKSSQISPACIKEEDNRVRDENSVLRKRSELHDRSDQPCGHVAQQFTSNNGGIGRQLSRFPLKDDATRILNLMAAIMKPKTLASTLPSCMTPSSSMTKADCVDIARGFNYLTKTTAEDGDAVGEFLKAYPAMQELSERYPGTFEDVLLLASVRLASDNKKYALIRLLFGALLSTFDSMTDIYMIFVFWRTGEKVYAYATVGFIMLSLFLQVLFVVLQNRKQPKGKIIKECMCVMSLTKPGVDAYRVAINAEDVPGSICSPRSEMMYFKGVELFAEAIPGSLVQSYAFLAGSNQSSAAVFSLAVSVSVAAFTSTTISFDIDMDRIKRGHSPNFYGYIPDATSKRVKMFLYIFLLSACQISAKIIACSLCAVESSKIVLTYLGVDMLLFFVYKLLRRDYQYWIPTKGCVISVVIPLLFRVIVKSITDFTGLLHARHPLELGGTYWTFTLVSTPVVCFYFGFRYLSFVASGDHDLVTVLKSSQVYGTIGSLLLVQLISLGYFLKTIDRKFIKTFTSTQTGNQYCENIFLKSEEDEHKIYILSKNRHKWRRVESQVIDWLNNMILVWQEEQPEWYNDQVRATIPDWCVRDKETLHMIRVSREERATIAAREIAKNRRRSVVAEILQECRLEMEVVETEVEVREAVSDSSSSDGKWGNSSSGEGEATMTFQSP</sequence>
<feature type="compositionally biased region" description="Low complexity" evidence="6">
    <location>
        <begin position="643"/>
        <end position="658"/>
    </location>
</feature>
<feature type="region of interest" description="Disordered" evidence="6">
    <location>
        <begin position="639"/>
        <end position="669"/>
    </location>
</feature>
<feature type="transmembrane region" description="Helical" evidence="7">
    <location>
        <begin position="347"/>
        <end position="370"/>
    </location>
</feature>
<feature type="transmembrane region" description="Helical" evidence="7">
    <location>
        <begin position="195"/>
        <end position="217"/>
    </location>
</feature>
<keyword evidence="5 7" id="KW-0472">Membrane</keyword>
<comment type="caution">
    <text evidence="8">The sequence shown here is derived from an EMBL/GenBank/DDBJ whole genome shotgun (WGS) entry which is preliminary data.</text>
</comment>
<accession>A0A9W7BJ52</accession>
<keyword evidence="4 7" id="KW-1133">Transmembrane helix</keyword>
<dbReference type="GO" id="GO:0005886">
    <property type="term" value="C:plasma membrane"/>
    <property type="evidence" value="ECO:0007669"/>
    <property type="project" value="UniProtKB-ARBA"/>
</dbReference>
<evidence type="ECO:0000256" key="1">
    <source>
        <dbReference type="ARBA" id="ARBA00004141"/>
    </source>
</evidence>
<protein>
    <submittedName>
        <fullName evidence="8">Uncharacterized protein</fullName>
    </submittedName>
</protein>
<evidence type="ECO:0000256" key="5">
    <source>
        <dbReference type="ARBA" id="ARBA00023136"/>
    </source>
</evidence>
<feature type="transmembrane region" description="Helical" evidence="7">
    <location>
        <begin position="164"/>
        <end position="189"/>
    </location>
</feature>
<feature type="transmembrane region" description="Helical" evidence="7">
    <location>
        <begin position="297"/>
        <end position="318"/>
    </location>
</feature>
<proteinExistence type="inferred from homology"/>
<feature type="transmembrane region" description="Helical" evidence="7">
    <location>
        <begin position="442"/>
        <end position="460"/>
    </location>
</feature>
<evidence type="ECO:0000256" key="3">
    <source>
        <dbReference type="ARBA" id="ARBA00022692"/>
    </source>
</evidence>
<evidence type="ECO:0000313" key="9">
    <source>
        <dbReference type="Proteomes" id="UP001165160"/>
    </source>
</evidence>
<evidence type="ECO:0000256" key="4">
    <source>
        <dbReference type="ARBA" id="ARBA00022989"/>
    </source>
</evidence>